<organism evidence="1 2">
    <name type="scientific">Brachionus calyciflorus</name>
    <dbReference type="NCBI Taxonomy" id="104777"/>
    <lineage>
        <taxon>Eukaryota</taxon>
        <taxon>Metazoa</taxon>
        <taxon>Spiralia</taxon>
        <taxon>Gnathifera</taxon>
        <taxon>Rotifera</taxon>
        <taxon>Eurotatoria</taxon>
        <taxon>Monogononta</taxon>
        <taxon>Pseudotrocha</taxon>
        <taxon>Ploima</taxon>
        <taxon>Brachionidae</taxon>
        <taxon>Brachionus</taxon>
    </lineage>
</organism>
<comment type="caution">
    <text evidence="1">The sequence shown here is derived from an EMBL/GenBank/DDBJ whole genome shotgun (WGS) entry which is preliminary data.</text>
</comment>
<sequence>MADKSFGSFGAFKLTFLEDQKQNDPNSPIDVTHVSHTVLKDIEYFQKNLSRGIGSNQRVNYTWEKPSDESPSIFNTKPSNDDIKSQHTLEIMSTYKGYPHVIKQSRWEIDPNGPPEFHSYPQKRRTVVLSTMTQYVEEINKTFPGGQ</sequence>
<dbReference type="Proteomes" id="UP000663879">
    <property type="component" value="Unassembled WGS sequence"/>
</dbReference>
<protein>
    <submittedName>
        <fullName evidence="1">Uncharacterized protein</fullName>
    </submittedName>
</protein>
<evidence type="ECO:0000313" key="2">
    <source>
        <dbReference type="Proteomes" id="UP000663879"/>
    </source>
</evidence>
<name>A0A814BEC2_9BILA</name>
<keyword evidence="2" id="KW-1185">Reference proteome</keyword>
<dbReference type="OrthoDB" id="10305692at2759"/>
<dbReference type="AlphaFoldDB" id="A0A814BEC2"/>
<evidence type="ECO:0000313" key="1">
    <source>
        <dbReference type="EMBL" id="CAF0928093.1"/>
    </source>
</evidence>
<accession>A0A814BEC2</accession>
<gene>
    <name evidence="1" type="ORF">OXX778_LOCUS12754</name>
</gene>
<reference evidence="1" key="1">
    <citation type="submission" date="2021-02" db="EMBL/GenBank/DDBJ databases">
        <authorList>
            <person name="Nowell W R."/>
        </authorList>
    </citation>
    <scope>NUCLEOTIDE SEQUENCE</scope>
    <source>
        <strain evidence="1">Ploen Becks lab</strain>
    </source>
</reference>
<dbReference type="EMBL" id="CAJNOC010002350">
    <property type="protein sequence ID" value="CAF0928093.1"/>
    <property type="molecule type" value="Genomic_DNA"/>
</dbReference>
<proteinExistence type="predicted"/>